<feature type="region of interest" description="Disordered" evidence="3">
    <location>
        <begin position="57"/>
        <end position="84"/>
    </location>
</feature>
<organism evidence="5 6">
    <name type="scientific">Escherichia coli</name>
    <dbReference type="NCBI Taxonomy" id="562"/>
    <lineage>
        <taxon>Bacteria</taxon>
        <taxon>Pseudomonadati</taxon>
        <taxon>Pseudomonadota</taxon>
        <taxon>Gammaproteobacteria</taxon>
        <taxon>Enterobacterales</taxon>
        <taxon>Enterobacteriaceae</taxon>
        <taxon>Escherichia</taxon>
    </lineage>
</organism>
<protein>
    <recommendedName>
        <fullName evidence="4">Phage capsid-like C-terminal domain-containing protein</fullName>
    </recommendedName>
</protein>
<reference evidence="5 6" key="1">
    <citation type="submission" date="2018-10" db="EMBL/GenBank/DDBJ databases">
        <authorList>
            <person name="Noll B N."/>
        </authorList>
    </citation>
    <scope>NUCLEOTIDE SEQUENCE [LARGE SCALE GENOMIC DNA]</scope>
    <source>
        <strain evidence="5">Ecoli022</strain>
    </source>
</reference>
<evidence type="ECO:0000256" key="1">
    <source>
        <dbReference type="ARBA" id="ARBA00004328"/>
    </source>
</evidence>
<evidence type="ECO:0000256" key="2">
    <source>
        <dbReference type="SAM" id="Coils"/>
    </source>
</evidence>
<proteinExistence type="predicted"/>
<evidence type="ECO:0000259" key="4">
    <source>
        <dbReference type="Pfam" id="PF05065"/>
    </source>
</evidence>
<name>A0A3P5DQM1_ECOLX</name>
<sequence length="204" mass="22840">MKLHEMKQKRNTIAKDMRALHEKIGDNAWTDEQRAEWNRAKAELDALDEQIAREEELRRQDQAYVDESGPEERQNNEAENGKKAVEEKRAAAFNRFLRAGFAELNAEERNLMRELRAQSVTTDSQGGYTVPTQMRNKIIDTMKAYGGIASVAQLLTTSTGQDITWSTSDGTTEEGELLAENTAATEQDVTFGTAILGAKKLSSK</sequence>
<dbReference type="SUPFAM" id="SSF56563">
    <property type="entry name" value="Major capsid protein gp5"/>
    <property type="match status" value="1"/>
</dbReference>
<dbReference type="EMBL" id="UWXJ01000001">
    <property type="protein sequence ID" value="VCY83975.1"/>
    <property type="molecule type" value="Genomic_DNA"/>
</dbReference>
<keyword evidence="2" id="KW-0175">Coiled coil</keyword>
<dbReference type="InterPro" id="IPR054612">
    <property type="entry name" value="Phage_capsid-like_C"/>
</dbReference>
<evidence type="ECO:0000256" key="3">
    <source>
        <dbReference type="SAM" id="MobiDB-lite"/>
    </source>
</evidence>
<dbReference type="InterPro" id="IPR024455">
    <property type="entry name" value="Phage_capsid"/>
</dbReference>
<evidence type="ECO:0000313" key="6">
    <source>
        <dbReference type="Proteomes" id="UP000281521"/>
    </source>
</evidence>
<comment type="subcellular location">
    <subcellularLocation>
        <location evidence="1">Virion</location>
    </subcellularLocation>
</comment>
<dbReference type="Proteomes" id="UP000281521">
    <property type="component" value="Unassembled WGS sequence"/>
</dbReference>
<gene>
    <name evidence="5" type="ORF">BANRA_02640</name>
</gene>
<feature type="domain" description="Phage capsid-like C-terminal" evidence="4">
    <location>
        <begin position="126"/>
        <end position="203"/>
    </location>
</feature>
<accession>A0A3P5DQM1</accession>
<evidence type="ECO:0000313" key="5">
    <source>
        <dbReference type="EMBL" id="VCY83975.1"/>
    </source>
</evidence>
<feature type="coiled-coil region" evidence="2">
    <location>
        <begin position="30"/>
        <end position="57"/>
    </location>
</feature>
<dbReference type="Pfam" id="PF05065">
    <property type="entry name" value="Phage_capsid"/>
    <property type="match status" value="1"/>
</dbReference>
<dbReference type="NCBIfam" id="TIGR01554">
    <property type="entry name" value="major_cap_HK97"/>
    <property type="match status" value="1"/>
</dbReference>
<dbReference type="AlphaFoldDB" id="A0A3P5DQM1"/>
<feature type="compositionally biased region" description="Basic and acidic residues" evidence="3">
    <location>
        <begin position="70"/>
        <end position="84"/>
    </location>
</feature>